<dbReference type="Proteomes" id="UP000265080">
    <property type="component" value="Chromosome 15"/>
</dbReference>
<dbReference type="Pfam" id="PF13358">
    <property type="entry name" value="DDE_3"/>
    <property type="match status" value="1"/>
</dbReference>
<evidence type="ECO:0000259" key="1">
    <source>
        <dbReference type="Pfam" id="PF13358"/>
    </source>
</evidence>
<protein>
    <recommendedName>
        <fullName evidence="1">Tc1-like transposase DDE domain-containing protein</fullName>
    </recommendedName>
</protein>
<sequence length="324" mass="36937">MVNLYNPKTKEFCEATKAAILALLEIGMSERQVGKKLKISKTAVHYTKKKQAEHGTTKLLAGCGRKHLSTPRDDRALIRSCVMNRRQTSRDLKNEWALSRNVTSGLNSHRARKKPFINERQRKTWLLFVGDHKDWTVDDWAKVLFSDESNFQLMPTTANLLAWRKPAEAYKPDCLAPTMKHGCESVTIWGCLSMDGTGQIQLATMKNSLFPSAGKVFLASNDWIFQQDNAPCHTARSDKAWMENQNIGTMPWPAQSPFLNPIENLWKIIKRKMENQKPKNKANLFEYAQQEWAAMTAELCQKLVESMPRCMAAVIRSNGCAIKY</sequence>
<dbReference type="InterPro" id="IPR038717">
    <property type="entry name" value="Tc1-like_DDE_dom"/>
</dbReference>
<name>A0A3P8T2P1_AMPPE</name>
<dbReference type="Gene3D" id="1.10.10.10">
    <property type="entry name" value="Winged helix-like DNA-binding domain superfamily/Winged helix DNA-binding domain"/>
    <property type="match status" value="1"/>
</dbReference>
<reference evidence="2 3" key="1">
    <citation type="submission" date="2018-03" db="EMBL/GenBank/DDBJ databases">
        <title>Finding Nemo's genes: A chromosome-scale reference assembly of the genome of the orange clownfish Amphiprion percula.</title>
        <authorList>
            <person name="Lehmann R."/>
        </authorList>
    </citation>
    <scope>NUCLEOTIDE SEQUENCE</scope>
</reference>
<reference evidence="2" key="2">
    <citation type="submission" date="2025-08" db="UniProtKB">
        <authorList>
            <consortium name="Ensembl"/>
        </authorList>
    </citation>
    <scope>IDENTIFICATION</scope>
</reference>
<dbReference type="OMA" id="MGYRCHI"/>
<reference evidence="2" key="3">
    <citation type="submission" date="2025-09" db="UniProtKB">
        <authorList>
            <consortium name="Ensembl"/>
        </authorList>
    </citation>
    <scope>IDENTIFICATION</scope>
</reference>
<evidence type="ECO:0000313" key="3">
    <source>
        <dbReference type="Proteomes" id="UP000265080"/>
    </source>
</evidence>
<dbReference type="PANTHER" id="PTHR23022">
    <property type="entry name" value="TRANSPOSABLE ELEMENT-RELATED"/>
    <property type="match status" value="1"/>
</dbReference>
<dbReference type="Ensembl" id="ENSAPET00000019937.1">
    <property type="protein sequence ID" value="ENSAPEP00000019410.1"/>
    <property type="gene ID" value="ENSAPEG00000013838.1"/>
</dbReference>
<dbReference type="InterPro" id="IPR052338">
    <property type="entry name" value="Transposase_5"/>
</dbReference>
<feature type="domain" description="Tc1-like transposase DDE" evidence="1">
    <location>
        <begin position="144"/>
        <end position="283"/>
    </location>
</feature>
<proteinExistence type="predicted"/>
<dbReference type="AlphaFoldDB" id="A0A3P8T2P1"/>
<dbReference type="PANTHER" id="PTHR23022:SF135">
    <property type="entry name" value="SI:DKEY-77F5.3"/>
    <property type="match status" value="1"/>
</dbReference>
<evidence type="ECO:0000313" key="2">
    <source>
        <dbReference type="Ensembl" id="ENSAPEP00000019410.1"/>
    </source>
</evidence>
<organism evidence="2 3">
    <name type="scientific">Amphiprion percula</name>
    <name type="common">Orange clownfish</name>
    <name type="synonym">Lutjanus percula</name>
    <dbReference type="NCBI Taxonomy" id="161767"/>
    <lineage>
        <taxon>Eukaryota</taxon>
        <taxon>Metazoa</taxon>
        <taxon>Chordata</taxon>
        <taxon>Craniata</taxon>
        <taxon>Vertebrata</taxon>
        <taxon>Euteleostomi</taxon>
        <taxon>Actinopterygii</taxon>
        <taxon>Neopterygii</taxon>
        <taxon>Teleostei</taxon>
        <taxon>Neoteleostei</taxon>
        <taxon>Acanthomorphata</taxon>
        <taxon>Ovalentaria</taxon>
        <taxon>Pomacentridae</taxon>
        <taxon>Amphiprion</taxon>
    </lineage>
</organism>
<dbReference type="GeneTree" id="ENSGT01150000286914"/>
<dbReference type="STRING" id="161767.ENSAPEP00000019410"/>
<dbReference type="InterPro" id="IPR036388">
    <property type="entry name" value="WH-like_DNA-bd_sf"/>
</dbReference>
<keyword evidence="3" id="KW-1185">Reference proteome</keyword>
<accession>A0A3P8T2P1</accession>
<dbReference type="GO" id="GO:0003676">
    <property type="term" value="F:nucleic acid binding"/>
    <property type="evidence" value="ECO:0007669"/>
    <property type="project" value="InterPro"/>
</dbReference>
<dbReference type="InterPro" id="IPR036397">
    <property type="entry name" value="RNaseH_sf"/>
</dbReference>
<dbReference type="Gene3D" id="3.30.420.10">
    <property type="entry name" value="Ribonuclease H-like superfamily/Ribonuclease H"/>
    <property type="match status" value="1"/>
</dbReference>